<accession>A0A812L258</accession>
<dbReference type="Proteomes" id="UP000604046">
    <property type="component" value="Unassembled WGS sequence"/>
</dbReference>
<dbReference type="PANTHER" id="PTHR24189">
    <property type="entry name" value="MYOTROPHIN"/>
    <property type="match status" value="1"/>
</dbReference>
<dbReference type="PANTHER" id="PTHR24189:SF50">
    <property type="entry name" value="ANKYRIN REPEAT AND SOCS BOX PROTEIN 2"/>
    <property type="match status" value="1"/>
</dbReference>
<dbReference type="OrthoDB" id="407965at2759"/>
<name>A0A812L258_9DINO</name>
<evidence type="ECO:0000256" key="4">
    <source>
        <dbReference type="SAM" id="MobiDB-lite"/>
    </source>
</evidence>
<evidence type="ECO:0000256" key="1">
    <source>
        <dbReference type="ARBA" id="ARBA00022737"/>
    </source>
</evidence>
<keyword evidence="6" id="KW-1185">Reference proteome</keyword>
<dbReference type="InterPro" id="IPR036770">
    <property type="entry name" value="Ankyrin_rpt-contain_sf"/>
</dbReference>
<dbReference type="Pfam" id="PF12796">
    <property type="entry name" value="Ank_2"/>
    <property type="match status" value="1"/>
</dbReference>
<dbReference type="PROSITE" id="PS50297">
    <property type="entry name" value="ANK_REP_REGION"/>
    <property type="match status" value="1"/>
</dbReference>
<dbReference type="SMART" id="SM00248">
    <property type="entry name" value="ANK"/>
    <property type="match status" value="2"/>
</dbReference>
<dbReference type="Gene3D" id="1.25.40.20">
    <property type="entry name" value="Ankyrin repeat-containing domain"/>
    <property type="match status" value="1"/>
</dbReference>
<feature type="repeat" description="ANK" evidence="3">
    <location>
        <begin position="115"/>
        <end position="147"/>
    </location>
</feature>
<reference evidence="5" key="1">
    <citation type="submission" date="2021-02" db="EMBL/GenBank/DDBJ databases">
        <authorList>
            <person name="Dougan E. K."/>
            <person name="Rhodes N."/>
            <person name="Thang M."/>
            <person name="Chan C."/>
        </authorList>
    </citation>
    <scope>NUCLEOTIDE SEQUENCE</scope>
</reference>
<organism evidence="5 6">
    <name type="scientific">Symbiodinium natans</name>
    <dbReference type="NCBI Taxonomy" id="878477"/>
    <lineage>
        <taxon>Eukaryota</taxon>
        <taxon>Sar</taxon>
        <taxon>Alveolata</taxon>
        <taxon>Dinophyceae</taxon>
        <taxon>Suessiales</taxon>
        <taxon>Symbiodiniaceae</taxon>
        <taxon>Symbiodinium</taxon>
    </lineage>
</organism>
<dbReference type="PROSITE" id="PS50088">
    <property type="entry name" value="ANK_REPEAT"/>
    <property type="match status" value="1"/>
</dbReference>
<dbReference type="SUPFAM" id="SSF48403">
    <property type="entry name" value="Ankyrin repeat"/>
    <property type="match status" value="1"/>
</dbReference>
<evidence type="ECO:0000256" key="3">
    <source>
        <dbReference type="PROSITE-ProRule" id="PRU00023"/>
    </source>
</evidence>
<feature type="region of interest" description="Disordered" evidence="4">
    <location>
        <begin position="368"/>
        <end position="392"/>
    </location>
</feature>
<dbReference type="InterPro" id="IPR050745">
    <property type="entry name" value="Multifunctional_regulatory"/>
</dbReference>
<protein>
    <submittedName>
        <fullName evidence="5">ANKRD36C protein</fullName>
    </submittedName>
</protein>
<feature type="compositionally biased region" description="Polar residues" evidence="4">
    <location>
        <begin position="379"/>
        <end position="392"/>
    </location>
</feature>
<evidence type="ECO:0000313" key="6">
    <source>
        <dbReference type="Proteomes" id="UP000604046"/>
    </source>
</evidence>
<sequence>MNVGLGWKRLFQTALFELGVGNHVESCFRQALAGKYNASVAFDPAIFIFLRVRPLTYSIRPVVGRWPQTADALNFQMRSAALIAMLSCCDRWKDLPEIATLLISNGADPDVKDVDGWTPLHHACFNGNSRMVKELLHGGANLYIRGSGGFTSYMVTKLPQKASELNDAALGLVQPSEGVDFSKRIVPILKDEQMTPLQKIEEMLMLPGVNQHPDRLRLYENFFHAAKGPNKVKLKLVWAHLIMPLIPRIRSGEVDMEVVPGAHLSAEGKTEHLAEVDRRRQLQTHFFRHWLAETRGPRPNSLWKFESRESYRIELQALLEQELDIFRERFNDLYARPRAKRSLRLCVGERSDRLREEEFGEALAVGAPVPQRPQGMRTEASQRGSLQKQLSSNSGLAMSEAVTQNETIHKLLVMVV</sequence>
<keyword evidence="1" id="KW-0677">Repeat</keyword>
<dbReference type="InterPro" id="IPR002110">
    <property type="entry name" value="Ankyrin_rpt"/>
</dbReference>
<evidence type="ECO:0000313" key="5">
    <source>
        <dbReference type="EMBL" id="CAE7240278.1"/>
    </source>
</evidence>
<keyword evidence="2 3" id="KW-0040">ANK repeat</keyword>
<comment type="caution">
    <text evidence="5">The sequence shown here is derived from an EMBL/GenBank/DDBJ whole genome shotgun (WGS) entry which is preliminary data.</text>
</comment>
<gene>
    <name evidence="5" type="primary">ANKRD36C</name>
    <name evidence="5" type="ORF">SNAT2548_LOCUS10743</name>
</gene>
<dbReference type="AlphaFoldDB" id="A0A812L258"/>
<dbReference type="EMBL" id="CAJNDS010000907">
    <property type="protein sequence ID" value="CAE7240278.1"/>
    <property type="molecule type" value="Genomic_DNA"/>
</dbReference>
<evidence type="ECO:0000256" key="2">
    <source>
        <dbReference type="ARBA" id="ARBA00023043"/>
    </source>
</evidence>
<proteinExistence type="predicted"/>